<reference evidence="2 3" key="1">
    <citation type="submission" date="2019-05" db="EMBL/GenBank/DDBJ databases">
        <title>Another draft genome of Portunus trituberculatus and its Hox gene families provides insights of decapod evolution.</title>
        <authorList>
            <person name="Jeong J.-H."/>
            <person name="Song I."/>
            <person name="Kim S."/>
            <person name="Choi T."/>
            <person name="Kim D."/>
            <person name="Ryu S."/>
            <person name="Kim W."/>
        </authorList>
    </citation>
    <scope>NUCLEOTIDE SEQUENCE [LARGE SCALE GENOMIC DNA]</scope>
    <source>
        <tissue evidence="2">Muscle</tissue>
    </source>
</reference>
<organism evidence="2 3">
    <name type="scientific">Portunus trituberculatus</name>
    <name type="common">Swimming crab</name>
    <name type="synonym">Neptunus trituberculatus</name>
    <dbReference type="NCBI Taxonomy" id="210409"/>
    <lineage>
        <taxon>Eukaryota</taxon>
        <taxon>Metazoa</taxon>
        <taxon>Ecdysozoa</taxon>
        <taxon>Arthropoda</taxon>
        <taxon>Crustacea</taxon>
        <taxon>Multicrustacea</taxon>
        <taxon>Malacostraca</taxon>
        <taxon>Eumalacostraca</taxon>
        <taxon>Eucarida</taxon>
        <taxon>Decapoda</taxon>
        <taxon>Pleocyemata</taxon>
        <taxon>Brachyura</taxon>
        <taxon>Eubrachyura</taxon>
        <taxon>Portunoidea</taxon>
        <taxon>Portunidae</taxon>
        <taxon>Portuninae</taxon>
        <taxon>Portunus</taxon>
    </lineage>
</organism>
<evidence type="ECO:0000313" key="2">
    <source>
        <dbReference type="EMBL" id="MPC08043.1"/>
    </source>
</evidence>
<comment type="caution">
    <text evidence="2">The sequence shown here is derived from an EMBL/GenBank/DDBJ whole genome shotgun (WGS) entry which is preliminary data.</text>
</comment>
<protein>
    <submittedName>
        <fullName evidence="2">Uncharacterized protein</fullName>
    </submittedName>
</protein>
<evidence type="ECO:0000313" key="3">
    <source>
        <dbReference type="Proteomes" id="UP000324222"/>
    </source>
</evidence>
<dbReference type="AlphaFoldDB" id="A0A5B7CK75"/>
<accession>A0A5B7CK75</accession>
<dbReference type="EMBL" id="VSRR010000015">
    <property type="protein sequence ID" value="MPC08043.1"/>
    <property type="molecule type" value="Genomic_DNA"/>
</dbReference>
<evidence type="ECO:0000256" key="1">
    <source>
        <dbReference type="SAM" id="MobiDB-lite"/>
    </source>
</evidence>
<keyword evidence="3" id="KW-1185">Reference proteome</keyword>
<dbReference type="Proteomes" id="UP000324222">
    <property type="component" value="Unassembled WGS sequence"/>
</dbReference>
<proteinExistence type="predicted"/>
<sequence length="69" mass="7684">MGITSAAGREGGNIINDVMDKDFNSGRMSWPHKSHHHHSECAFTLEVLPSLTFPSDPSPPQRHRPRLGH</sequence>
<name>A0A5B7CK75_PORTR</name>
<gene>
    <name evidence="2" type="ORF">E2C01_000614</name>
</gene>
<feature type="region of interest" description="Disordered" evidence="1">
    <location>
        <begin position="50"/>
        <end position="69"/>
    </location>
</feature>